<evidence type="ECO:0000313" key="2">
    <source>
        <dbReference type="EnsemblProtists" id="EOD29453"/>
    </source>
</evidence>
<dbReference type="AlphaFoldDB" id="A0A0D3K118"/>
<evidence type="ECO:0000256" key="1">
    <source>
        <dbReference type="SAM" id="Phobius"/>
    </source>
</evidence>
<dbReference type="CDD" id="cd00038">
    <property type="entry name" value="CAP_ED"/>
    <property type="match status" value="1"/>
</dbReference>
<sequence>MASYVATGVPHAYNWLFNIFLFLAALFSDLLLIKSCLAAGFMWMVILAATGNPQHGDGWASTSEPRVLLLDMLCWGTLNFIMNSIVVALLLRDERTVHFKTEEEERTWRFFYRRSGMKRLEFEQVVRRGEFVTIKAGESIVGHHEYLQSFFLLVEGVAELEVSHDSKQEPKRRRVFSGTLFDLSVANVFGIRVGLLSTTHFAATAVTDCRLLKWSFEMMDEMATKLAPCIPAFWRNMLLYQVSQSLFLADSDGDVPSESATGAAERDGWALGTCRSLDFDAPLTDAEQGKKSFFQWLWQSMHPFPYPGLRHNGLGTSGIAARTRLQLLKDANNQRETLRLTRVSTTM</sequence>
<reference evidence="3" key="1">
    <citation type="journal article" date="2013" name="Nature">
        <title>Pan genome of the phytoplankton Emiliania underpins its global distribution.</title>
        <authorList>
            <person name="Read B.A."/>
            <person name="Kegel J."/>
            <person name="Klute M.J."/>
            <person name="Kuo A."/>
            <person name="Lefebvre S.C."/>
            <person name="Maumus F."/>
            <person name="Mayer C."/>
            <person name="Miller J."/>
            <person name="Monier A."/>
            <person name="Salamov A."/>
            <person name="Young J."/>
            <person name="Aguilar M."/>
            <person name="Claverie J.M."/>
            <person name="Frickenhaus S."/>
            <person name="Gonzalez K."/>
            <person name="Herman E.K."/>
            <person name="Lin Y.C."/>
            <person name="Napier J."/>
            <person name="Ogata H."/>
            <person name="Sarno A.F."/>
            <person name="Shmutz J."/>
            <person name="Schroeder D."/>
            <person name="de Vargas C."/>
            <person name="Verret F."/>
            <person name="von Dassow P."/>
            <person name="Valentin K."/>
            <person name="Van de Peer Y."/>
            <person name="Wheeler G."/>
            <person name="Dacks J.B."/>
            <person name="Delwiche C.F."/>
            <person name="Dyhrman S.T."/>
            <person name="Glockner G."/>
            <person name="John U."/>
            <person name="Richards T."/>
            <person name="Worden A.Z."/>
            <person name="Zhang X."/>
            <person name="Grigoriev I.V."/>
            <person name="Allen A.E."/>
            <person name="Bidle K."/>
            <person name="Borodovsky M."/>
            <person name="Bowler C."/>
            <person name="Brownlee C."/>
            <person name="Cock J.M."/>
            <person name="Elias M."/>
            <person name="Gladyshev V.N."/>
            <person name="Groth M."/>
            <person name="Guda C."/>
            <person name="Hadaegh A."/>
            <person name="Iglesias-Rodriguez M.D."/>
            <person name="Jenkins J."/>
            <person name="Jones B.M."/>
            <person name="Lawson T."/>
            <person name="Leese F."/>
            <person name="Lindquist E."/>
            <person name="Lobanov A."/>
            <person name="Lomsadze A."/>
            <person name="Malik S.B."/>
            <person name="Marsh M.E."/>
            <person name="Mackinder L."/>
            <person name="Mock T."/>
            <person name="Mueller-Roeber B."/>
            <person name="Pagarete A."/>
            <person name="Parker M."/>
            <person name="Probert I."/>
            <person name="Quesneville H."/>
            <person name="Raines C."/>
            <person name="Rensing S.A."/>
            <person name="Riano-Pachon D.M."/>
            <person name="Richier S."/>
            <person name="Rokitta S."/>
            <person name="Shiraiwa Y."/>
            <person name="Soanes D.M."/>
            <person name="van der Giezen M."/>
            <person name="Wahlund T.M."/>
            <person name="Williams B."/>
            <person name="Wilson W."/>
            <person name="Wolfe G."/>
            <person name="Wurch L.L."/>
        </authorList>
    </citation>
    <scope>NUCLEOTIDE SEQUENCE</scope>
</reference>
<accession>A0A0D3K118</accession>
<dbReference type="KEGG" id="ehx:EMIHUDRAFT_233951"/>
<dbReference type="EnsemblProtists" id="EOD29453">
    <property type="protein sequence ID" value="EOD29453"/>
    <property type="gene ID" value="EMIHUDRAFT_233951"/>
</dbReference>
<feature type="transmembrane region" description="Helical" evidence="1">
    <location>
        <begin position="12"/>
        <end position="32"/>
    </location>
</feature>
<proteinExistence type="predicted"/>
<organism evidence="2 3">
    <name type="scientific">Emiliania huxleyi (strain CCMP1516)</name>
    <dbReference type="NCBI Taxonomy" id="280463"/>
    <lineage>
        <taxon>Eukaryota</taxon>
        <taxon>Haptista</taxon>
        <taxon>Haptophyta</taxon>
        <taxon>Prymnesiophyceae</taxon>
        <taxon>Isochrysidales</taxon>
        <taxon>Noelaerhabdaceae</taxon>
        <taxon>Emiliania</taxon>
    </lineage>
</organism>
<keyword evidence="3" id="KW-1185">Reference proteome</keyword>
<keyword evidence="1" id="KW-0472">Membrane</keyword>
<dbReference type="InterPro" id="IPR014710">
    <property type="entry name" value="RmlC-like_jellyroll"/>
</dbReference>
<keyword evidence="1" id="KW-0812">Transmembrane</keyword>
<dbReference type="HOGENOM" id="CLU_800327_0_0_1"/>
<dbReference type="RefSeq" id="XP_005781882.1">
    <property type="nucleotide sequence ID" value="XM_005781825.1"/>
</dbReference>
<dbReference type="GeneID" id="17274725"/>
<name>A0A0D3K118_EMIH1</name>
<dbReference type="InterPro" id="IPR018490">
    <property type="entry name" value="cNMP-bd_dom_sf"/>
</dbReference>
<feature type="transmembrane region" description="Helical" evidence="1">
    <location>
        <begin position="37"/>
        <end position="55"/>
    </location>
</feature>
<feature type="transmembrane region" description="Helical" evidence="1">
    <location>
        <begin position="67"/>
        <end position="91"/>
    </location>
</feature>
<dbReference type="SUPFAM" id="SSF51206">
    <property type="entry name" value="cAMP-binding domain-like"/>
    <property type="match status" value="1"/>
</dbReference>
<protein>
    <recommendedName>
        <fullName evidence="4">Cyclic nucleotide-binding domain-containing protein</fullName>
    </recommendedName>
</protein>
<dbReference type="Proteomes" id="UP000013827">
    <property type="component" value="Unassembled WGS sequence"/>
</dbReference>
<evidence type="ECO:0008006" key="4">
    <source>
        <dbReference type="Google" id="ProtNLM"/>
    </source>
</evidence>
<dbReference type="PaxDb" id="2903-EOD29453"/>
<keyword evidence="1" id="KW-1133">Transmembrane helix</keyword>
<reference evidence="2" key="2">
    <citation type="submission" date="2024-10" db="UniProtKB">
        <authorList>
            <consortium name="EnsemblProtists"/>
        </authorList>
    </citation>
    <scope>IDENTIFICATION</scope>
</reference>
<dbReference type="eggNOG" id="ENOG502S2FF">
    <property type="taxonomic scope" value="Eukaryota"/>
</dbReference>
<dbReference type="InterPro" id="IPR000595">
    <property type="entry name" value="cNMP-bd_dom"/>
</dbReference>
<dbReference type="Gene3D" id="2.60.120.10">
    <property type="entry name" value="Jelly Rolls"/>
    <property type="match status" value="1"/>
</dbReference>
<evidence type="ECO:0000313" key="3">
    <source>
        <dbReference type="Proteomes" id="UP000013827"/>
    </source>
</evidence>
<dbReference type="OMA" id="LMINACV"/>